<evidence type="ECO:0000313" key="2">
    <source>
        <dbReference type="EMBL" id="MCI89924.1"/>
    </source>
</evidence>
<sequence>MSDKRGRGQYRGKPYGDKGNKGVESSGGRKK</sequence>
<organism evidence="2 3">
    <name type="scientific">Trifolium medium</name>
    <dbReference type="NCBI Taxonomy" id="97028"/>
    <lineage>
        <taxon>Eukaryota</taxon>
        <taxon>Viridiplantae</taxon>
        <taxon>Streptophyta</taxon>
        <taxon>Embryophyta</taxon>
        <taxon>Tracheophyta</taxon>
        <taxon>Spermatophyta</taxon>
        <taxon>Magnoliopsida</taxon>
        <taxon>eudicotyledons</taxon>
        <taxon>Gunneridae</taxon>
        <taxon>Pentapetalae</taxon>
        <taxon>rosids</taxon>
        <taxon>fabids</taxon>
        <taxon>Fabales</taxon>
        <taxon>Fabaceae</taxon>
        <taxon>Papilionoideae</taxon>
        <taxon>50 kb inversion clade</taxon>
        <taxon>NPAAA clade</taxon>
        <taxon>Hologalegina</taxon>
        <taxon>IRL clade</taxon>
        <taxon>Trifolieae</taxon>
        <taxon>Trifolium</taxon>
    </lineage>
</organism>
<dbReference type="Proteomes" id="UP000265520">
    <property type="component" value="Unassembled WGS sequence"/>
</dbReference>
<keyword evidence="3" id="KW-1185">Reference proteome</keyword>
<protein>
    <submittedName>
        <fullName evidence="2">Uncharacterized protein</fullName>
    </submittedName>
</protein>
<proteinExistence type="predicted"/>
<feature type="region of interest" description="Disordered" evidence="1">
    <location>
        <begin position="1"/>
        <end position="31"/>
    </location>
</feature>
<feature type="non-terminal residue" evidence="2">
    <location>
        <position position="31"/>
    </location>
</feature>
<evidence type="ECO:0000313" key="3">
    <source>
        <dbReference type="Proteomes" id="UP000265520"/>
    </source>
</evidence>
<dbReference type="EMBL" id="LXQA011230660">
    <property type="protein sequence ID" value="MCI89924.1"/>
    <property type="molecule type" value="Genomic_DNA"/>
</dbReference>
<evidence type="ECO:0000256" key="1">
    <source>
        <dbReference type="SAM" id="MobiDB-lite"/>
    </source>
</evidence>
<reference evidence="2 3" key="1">
    <citation type="journal article" date="2018" name="Front. Plant Sci.">
        <title>Red Clover (Trifolium pratense) and Zigzag Clover (T. medium) - A Picture of Genomic Similarities and Differences.</title>
        <authorList>
            <person name="Dluhosova J."/>
            <person name="Istvanek J."/>
            <person name="Nedelnik J."/>
            <person name="Repkova J."/>
        </authorList>
    </citation>
    <scope>NUCLEOTIDE SEQUENCE [LARGE SCALE GENOMIC DNA]</scope>
    <source>
        <strain evidence="3">cv. 10/8</strain>
        <tissue evidence="2">Leaf</tissue>
    </source>
</reference>
<name>A0A392VNG7_9FABA</name>
<dbReference type="AlphaFoldDB" id="A0A392VNG7"/>
<accession>A0A392VNG7</accession>
<comment type="caution">
    <text evidence="2">The sequence shown here is derived from an EMBL/GenBank/DDBJ whole genome shotgun (WGS) entry which is preliminary data.</text>
</comment>